<dbReference type="EMBL" id="OU342829">
    <property type="protein sequence ID" value="CAG7581215.1"/>
    <property type="molecule type" value="Genomic_DNA"/>
</dbReference>
<organism evidence="1">
    <name type="scientific">uncultured marine phage</name>
    <dbReference type="NCBI Taxonomy" id="707152"/>
    <lineage>
        <taxon>Viruses</taxon>
        <taxon>environmental samples</taxon>
    </lineage>
</organism>
<gene>
    <name evidence="1" type="ORF">SLAVMIC_00731</name>
</gene>
<protein>
    <submittedName>
        <fullName evidence="1">Uncharacterized protein</fullName>
    </submittedName>
</protein>
<proteinExistence type="predicted"/>
<evidence type="ECO:0000313" key="1">
    <source>
        <dbReference type="EMBL" id="CAG7581215.1"/>
    </source>
</evidence>
<accession>A0A8D9FR14</accession>
<sequence length="182" mass="21356">MKDLIKFKTAILAKSLGIDLRTKHGYLKEEHGKLCKTKQPGKWYKDRYAAPTQSKLQEILRDDDDIHVSPRINGDNYEVEIVHEGAKKFYQNGYETWEKALEDGLMQGLKIKQIPILLKEISKKTNRHERQVNFLFDMIGDIDTLKKLEMNIKNCFIHYCPGDMESVEKILKMKPNKVWFTL</sequence>
<reference evidence="1" key="1">
    <citation type="submission" date="2021-06" db="EMBL/GenBank/DDBJ databases">
        <authorList>
            <person name="Gannon L."/>
            <person name="Redgwell R T."/>
            <person name="Michniewski S."/>
            <person name="Harrison D C."/>
            <person name="Millard A."/>
        </authorList>
    </citation>
    <scope>NUCLEOTIDE SEQUENCE</scope>
</reference>
<name>A0A8D9FR14_9VIRU</name>